<dbReference type="EMBL" id="LR746496">
    <property type="protein sequence ID" value="CAA7599973.1"/>
    <property type="molecule type" value="Genomic_DNA"/>
</dbReference>
<gene>
    <name evidence="1" type="ORF">DEACI_0619</name>
    <name evidence="2" type="ORF">DEACI_2407</name>
</gene>
<protein>
    <submittedName>
        <fullName evidence="1">P-loop containing nucleoside triphosphate hydrolase</fullName>
    </submittedName>
</protein>
<evidence type="ECO:0000313" key="1">
    <source>
        <dbReference type="EMBL" id="CAA7599973.1"/>
    </source>
</evidence>
<dbReference type="KEGG" id="aacx:DEACI_0619"/>
<sequence>MKIRAVDKEGLLGRRVLVIMGGYGAGKTQIAINLSLQRAQTGQSVALVDLDLVNPYFRSREISGPLLEEGVKVIRPEGDLAFAENPSLPAQIAGVLRDRSTDVLLDVGGNENGATIVGRYHDLLQGRDVGVLQVVNIFRPFSMTVAEIEELRLVMENRSRLNVQGWINNSNLQEWTTLADWEKSGEVMADLVSKSRIPLVGCGVNPEWAEALGLVWQPEWIPVKRYLKLGWKGLKPE</sequence>
<dbReference type="SUPFAM" id="SSF52540">
    <property type="entry name" value="P-loop containing nucleoside triphosphate hydrolases"/>
    <property type="match status" value="1"/>
</dbReference>
<keyword evidence="3" id="KW-1185">Reference proteome</keyword>
<evidence type="ECO:0000313" key="3">
    <source>
        <dbReference type="Proteomes" id="UP001071230"/>
    </source>
</evidence>
<evidence type="ECO:0000313" key="2">
    <source>
        <dbReference type="EMBL" id="CEJ07935.1"/>
    </source>
</evidence>
<dbReference type="Gene3D" id="3.40.50.300">
    <property type="entry name" value="P-loop containing nucleotide triphosphate hydrolases"/>
    <property type="match status" value="1"/>
</dbReference>
<dbReference type="RefSeq" id="WP_240983716.1">
    <property type="nucleotide sequence ID" value="NZ_CDGJ01000071.1"/>
</dbReference>
<proteinExistence type="predicted"/>
<keyword evidence="1" id="KW-0378">Hydrolase</keyword>
<dbReference type="AlphaFoldDB" id="A0A8S0VVQ9"/>
<dbReference type="GO" id="GO:0016787">
    <property type="term" value="F:hydrolase activity"/>
    <property type="evidence" value="ECO:0007669"/>
    <property type="project" value="UniProtKB-KW"/>
</dbReference>
<dbReference type="Proteomes" id="UP001071230">
    <property type="component" value="Unassembled WGS sequence"/>
</dbReference>
<dbReference type="EMBL" id="CDGJ01000071">
    <property type="protein sequence ID" value="CEJ07935.1"/>
    <property type="molecule type" value="Genomic_DNA"/>
</dbReference>
<organism evidence="1">
    <name type="scientific">Acididesulfobacillus acetoxydans</name>
    <dbReference type="NCBI Taxonomy" id="1561005"/>
    <lineage>
        <taxon>Bacteria</taxon>
        <taxon>Bacillati</taxon>
        <taxon>Bacillota</taxon>
        <taxon>Clostridia</taxon>
        <taxon>Eubacteriales</taxon>
        <taxon>Peptococcaceae</taxon>
        <taxon>Acididesulfobacillus</taxon>
    </lineage>
</organism>
<dbReference type="Proteomes" id="UP000836597">
    <property type="component" value="Chromosome"/>
</dbReference>
<reference evidence="1" key="2">
    <citation type="submission" date="2020-01" db="EMBL/GenBank/DDBJ databases">
        <authorList>
            <person name="Hornung B."/>
        </authorList>
    </citation>
    <scope>NUCLEOTIDE SEQUENCE</scope>
    <source>
        <strain evidence="1">PacBioINE</strain>
    </source>
</reference>
<name>A0A8S0VVQ9_9FIRM</name>
<dbReference type="InterPro" id="IPR027417">
    <property type="entry name" value="P-loop_NTPase"/>
</dbReference>
<reference evidence="2" key="1">
    <citation type="submission" date="2014-11" db="EMBL/GenBank/DDBJ databases">
        <authorList>
            <person name="Hornung B.V."/>
        </authorList>
    </citation>
    <scope>NUCLEOTIDE SEQUENCE</scope>
    <source>
        <strain evidence="2">INE</strain>
    </source>
</reference>
<accession>A0A8S0VVQ9</accession>